<feature type="region of interest" description="Disordered" evidence="1">
    <location>
        <begin position="1065"/>
        <end position="1093"/>
    </location>
</feature>
<feature type="compositionally biased region" description="Basic and acidic residues" evidence="1">
    <location>
        <begin position="2369"/>
        <end position="2381"/>
    </location>
</feature>
<evidence type="ECO:0000313" key="2">
    <source>
        <dbReference type="EMBL" id="OLQ08494.1"/>
    </source>
</evidence>
<dbReference type="Proteomes" id="UP000186817">
    <property type="component" value="Unassembled WGS sequence"/>
</dbReference>
<evidence type="ECO:0000256" key="1">
    <source>
        <dbReference type="SAM" id="MobiDB-lite"/>
    </source>
</evidence>
<feature type="compositionally biased region" description="Basic and acidic residues" evidence="1">
    <location>
        <begin position="2158"/>
        <end position="2170"/>
    </location>
</feature>
<feature type="region of interest" description="Disordered" evidence="1">
    <location>
        <begin position="1583"/>
        <end position="1619"/>
    </location>
</feature>
<organism evidence="2 3">
    <name type="scientific">Symbiodinium microadriaticum</name>
    <name type="common">Dinoflagellate</name>
    <name type="synonym">Zooxanthella microadriatica</name>
    <dbReference type="NCBI Taxonomy" id="2951"/>
    <lineage>
        <taxon>Eukaryota</taxon>
        <taxon>Sar</taxon>
        <taxon>Alveolata</taxon>
        <taxon>Dinophyceae</taxon>
        <taxon>Suessiales</taxon>
        <taxon>Symbiodiniaceae</taxon>
        <taxon>Symbiodinium</taxon>
    </lineage>
</organism>
<feature type="region of interest" description="Disordered" evidence="1">
    <location>
        <begin position="1135"/>
        <end position="1176"/>
    </location>
</feature>
<feature type="compositionally biased region" description="Low complexity" evidence="1">
    <location>
        <begin position="100"/>
        <end position="135"/>
    </location>
</feature>
<feature type="region of interest" description="Disordered" evidence="1">
    <location>
        <begin position="159"/>
        <end position="189"/>
    </location>
</feature>
<feature type="compositionally biased region" description="Basic residues" evidence="1">
    <location>
        <begin position="2395"/>
        <end position="2409"/>
    </location>
</feature>
<protein>
    <submittedName>
        <fullName evidence="2">Uncharacterized protein</fullName>
    </submittedName>
</protein>
<accession>A0A1Q9EM38</accession>
<feature type="compositionally biased region" description="Basic and acidic residues" evidence="1">
    <location>
        <begin position="179"/>
        <end position="188"/>
    </location>
</feature>
<feature type="region of interest" description="Disordered" evidence="1">
    <location>
        <begin position="91"/>
        <end position="142"/>
    </location>
</feature>
<feature type="compositionally biased region" description="Basic and acidic residues" evidence="1">
    <location>
        <begin position="1598"/>
        <end position="1619"/>
    </location>
</feature>
<keyword evidence="3" id="KW-1185">Reference proteome</keyword>
<dbReference type="EMBL" id="LSRX01000116">
    <property type="protein sequence ID" value="OLQ08494.1"/>
    <property type="molecule type" value="Genomic_DNA"/>
</dbReference>
<sequence>MKGRGPIGTIGVGVEGSKRQPNPIVYQRHLSACNKGDIRVLFDLKPDIECVCCASGSVPLGSRITWADFQQKFPISVDVGISHIRHFVAGRKPPWDSADDGSAQAAGSRIEPRGSGQLVPVSGSSSSAGQVSQLQPASDVESSRKSLLNQMLDDIEQAAKAGAADKRIHASITMGPPPGEDRAGHGDDGLLQAGGGRDYFVVELDVCSQMSSLHQENTHVLNLLSGGGSMTPRILPLAIIGAKAASAVHKGQQLMKVLALESQDLQCTIDRTLSILCDFGAEAGLWTLQAEDGMSVLFRRALPIADTDHALHHIMSEVDNSFESWATFRDTLAACTKCFGSYHRLDRFREVAIKENEAVPQRYRSTFYKLFREVCPRFVEHRWEYLYETLQWLLPRRQALQYLKLQELTVDQELSARDLELLQALCMSEDNDDHEARVSTLRFWAMANLTSQIAQWGHKVSGKLHGCPCHQSQRGKRKYDDTGGSAPAPACPMAGRMAVPLACGLMTALQDKLKNELRPPAQASLKQLRDADAEEAAKLMNDFQTALGRVRARCTQVFAYWDELPWALVMVMRPFVEQFSSDAEVVSFRFLHTDGPYRAHWEAWSTGGQPMFAPMYNELIGYSTALVCMQRLESRHSVLKRMLSFRLRQNPATLSASIRRRQNRDLEQPKFQQNLVEYLSSIGELYQGQWSCKTQLLAQVGKESAMAEHAPLTDLRQKKEAFAESLALLCRGEAQADDQLAIMREHVKATLFKGQCYALRGMLKPCTWTYFRMLSTNPGSIMTLQRACHLASDAWQQCVAIEVLTGSVEDETSERPAIKVYVTDQSVMSVPMSEMFKPECDMQCLHTFTEVVSRCCFCNSFLDEMLGDIEDQRALPDEDTLSAIKAVASAAISGGCTVREVSTNDVAHEAAIEWMTQQSIVNQNGFLDDAFVTVATHLAKPIAADVSDSRFAICKYLLQNGWKPAESAGAASLAMKTFNAAAPLEYFLLLRHYDGLLLRYDDTFGFRHTQLKSFYDALLASFKRERAEEDDLDYVASNQKADFYKSLSDFFAGRSADDPRAVAGLLHPKSRTRGPNKPKPKSSATAPPPPAPALIQVAMPQQIPSAVPGPSAEEPPDPEPEERMRVLCEQLPTLTAAAPSGGDVPDAEDEQELMGESVQDDRGQRDQEGQDDFAGQRATYQHVHKNRDLFWDVEQLSRQKALDVCAELGRSYHRIDPGTRVARLCELLDILADIFASGNADTPEKQVNKALDIMDRRGRRCQKCRKVGYADECVFGDIMDMVPPEVAEAMLGALRDDGLATRCLYLQFNRRLNYDEVAELLFPDDVLPFTGNGSQLTVCVAGSPCPDWSKFGKRAGDSGDSSASEDENSVDNGKNLCCHCLQVVTAVEAVVRGRAWACKRCNGARVALERHYKETNRMHLWMHMGREEKNNVIISNKFKSQGQGKKFPIKIAEEVVKEDSMELNQQKNWVNKLQFRREAKKRWGMNKAQAKAKWQDFLADPKMPKGRDQMNWVTMTKGARNLKHTQAMKKTEIKNVTDDDLFDMAHSGMDQGTLHRDTSIFDRMQDFLESSCLEMGMAVKTGKAKAKPKSKALGAKRRPGDGLEADQRPKKHRNQDAQRDVDRIAALRQRRNLCDSLAALRMRYRMVNKLLDFFKEAGPALATSAEPAFIAVDENASLLQGQIVRMVLNLPEQDAGDLLDGIANKPEELEDDTCSHETAQAMHKAVNMVLDVMEAEKTGKKQDLHLYEKNINQLISACYVGDAEAAEKGDDSQVEGDGDENGESEEEKEDDPAVLPLQGPLHLPQEAAGYESPQGWHVLATGVSRLGDVKNAIRFVSVPGREVPTLQELRAWVGPFLFDGPIKIETEKDYANVMQEFEHFASSGSDQKLLTEHLTKMDIKGPRPKELLFENDLGTGPGASLLMESFRIAEEFKVQDLRSQGDCTDEEVFKRLFCLRFNCARPLHHMVGVNECMLGRTVSVMSGCRFICGVGFADLADYDEKFCANNNPDAGPSFVRVCERLVQLDASALFDLSGWVVVLKPGQALQIPPGHLTAETNMTETSAMAGWSSMPLRYPHVDMVLDWDRHLTSALHLLQCDISSGRFDNNRHLNSCQKHLSLGKTQLLPWVSKMGMTVEPSVTPENDKPTMQQQQRLLVVKQEEGADTSRDMGERTSAAENASDDEEVIFVSESLAQDSEPKLPDTQDAQAEDQLVDEDPEPKLPDTQDGLATRAKDSEPKLLDTQVVAVKDPEPKLPDTQDAAEDSEKVPDTQVEEGVQDPKQKLPDTQVAAEAKAQQADEKEATLALPRTEAGSGDRGLPRPLATVPNGPCEATKALHEMKQQLAMKSYAQSTPSSCPGGQMEQLTPSSAKKMDPVRPVHIHDDDDDEGEDSERTVRRAPSRGRGRGRAAKAKAAERAKGSKATAKARTKPAAKAKK</sequence>
<proteinExistence type="predicted"/>
<reference evidence="2 3" key="1">
    <citation type="submission" date="2016-02" db="EMBL/GenBank/DDBJ databases">
        <title>Genome analysis of coral dinoflagellate symbionts highlights evolutionary adaptations to a symbiotic lifestyle.</title>
        <authorList>
            <person name="Aranda M."/>
            <person name="Li Y."/>
            <person name="Liew Y.J."/>
            <person name="Baumgarten S."/>
            <person name="Simakov O."/>
            <person name="Wilson M."/>
            <person name="Piel J."/>
            <person name="Ashoor H."/>
            <person name="Bougouffa S."/>
            <person name="Bajic V.B."/>
            <person name="Ryu T."/>
            <person name="Ravasi T."/>
            <person name="Bayer T."/>
            <person name="Micklem G."/>
            <person name="Kim H."/>
            <person name="Bhak J."/>
            <person name="Lajeunesse T.C."/>
            <person name="Voolstra C.R."/>
        </authorList>
    </citation>
    <scope>NUCLEOTIDE SEQUENCE [LARGE SCALE GENOMIC DNA]</scope>
    <source>
        <strain evidence="2 3">CCMP2467</strain>
    </source>
</reference>
<feature type="region of interest" description="Disordered" evidence="1">
    <location>
        <begin position="1766"/>
        <end position="1799"/>
    </location>
</feature>
<name>A0A1Q9EM38_SYMMI</name>
<dbReference type="OrthoDB" id="424732at2759"/>
<gene>
    <name evidence="2" type="ORF">AK812_SmicGene7988</name>
</gene>
<feature type="compositionally biased region" description="Acidic residues" evidence="1">
    <location>
        <begin position="1772"/>
        <end position="1792"/>
    </location>
</feature>
<feature type="compositionally biased region" description="Polar residues" evidence="1">
    <location>
        <begin position="2347"/>
        <end position="2367"/>
    </location>
</feature>
<feature type="compositionally biased region" description="Basic residues" evidence="1">
    <location>
        <begin position="1068"/>
        <end position="1080"/>
    </location>
</feature>
<feature type="region of interest" description="Disordered" evidence="1">
    <location>
        <begin position="2158"/>
        <end position="2435"/>
    </location>
</feature>
<feature type="compositionally biased region" description="Basic residues" evidence="1">
    <location>
        <begin position="1583"/>
        <end position="1597"/>
    </location>
</feature>
<evidence type="ECO:0000313" key="3">
    <source>
        <dbReference type="Proteomes" id="UP000186817"/>
    </source>
</evidence>
<feature type="compositionally biased region" description="Acidic residues" evidence="1">
    <location>
        <begin position="2206"/>
        <end position="2216"/>
    </location>
</feature>
<feature type="compositionally biased region" description="Basic residues" evidence="1">
    <location>
        <begin position="2423"/>
        <end position="2435"/>
    </location>
</feature>
<feature type="compositionally biased region" description="Basic and acidic residues" evidence="1">
    <location>
        <begin position="1159"/>
        <end position="1168"/>
    </location>
</feature>
<comment type="caution">
    <text evidence="2">The sequence shown here is derived from an EMBL/GenBank/DDBJ whole genome shotgun (WGS) entry which is preliminary data.</text>
</comment>